<dbReference type="KEGG" id="bcom:BAUCODRAFT_342543"/>
<accession>M2N6B3</accession>
<dbReference type="GeneID" id="19112377"/>
<evidence type="ECO:0000313" key="1">
    <source>
        <dbReference type="EMBL" id="EMC99598.1"/>
    </source>
</evidence>
<dbReference type="EMBL" id="KB445551">
    <property type="protein sequence ID" value="EMC99598.1"/>
    <property type="molecule type" value="Genomic_DNA"/>
</dbReference>
<dbReference type="RefSeq" id="XP_007673237.1">
    <property type="nucleotide sequence ID" value="XM_007675047.1"/>
</dbReference>
<name>M2N6B3_BAUPA</name>
<sequence>MLPIVLWVKSAKSNCASKEALVTAGAADHLRPGYCCRHQGIEVSSHSALKDYDVLKQGGGCGCGW</sequence>
<protein>
    <submittedName>
        <fullName evidence="1">Uncharacterized protein</fullName>
    </submittedName>
</protein>
<keyword evidence="2" id="KW-1185">Reference proteome</keyword>
<reference evidence="1 2" key="1">
    <citation type="journal article" date="2012" name="PLoS Pathog.">
        <title>Diverse lifestyles and strategies of plant pathogenesis encoded in the genomes of eighteen Dothideomycetes fungi.</title>
        <authorList>
            <person name="Ohm R.A."/>
            <person name="Feau N."/>
            <person name="Henrissat B."/>
            <person name="Schoch C.L."/>
            <person name="Horwitz B.A."/>
            <person name="Barry K.W."/>
            <person name="Condon B.J."/>
            <person name="Copeland A.C."/>
            <person name="Dhillon B."/>
            <person name="Glaser F."/>
            <person name="Hesse C.N."/>
            <person name="Kosti I."/>
            <person name="LaButti K."/>
            <person name="Lindquist E.A."/>
            <person name="Lucas S."/>
            <person name="Salamov A.A."/>
            <person name="Bradshaw R.E."/>
            <person name="Ciuffetti L."/>
            <person name="Hamelin R.C."/>
            <person name="Kema G.H.J."/>
            <person name="Lawrence C."/>
            <person name="Scott J.A."/>
            <person name="Spatafora J.W."/>
            <person name="Turgeon B.G."/>
            <person name="de Wit P.J.G.M."/>
            <person name="Zhong S."/>
            <person name="Goodwin S.B."/>
            <person name="Grigoriev I.V."/>
        </authorList>
    </citation>
    <scope>NUCLEOTIDE SEQUENCE [LARGE SCALE GENOMIC DNA]</scope>
    <source>
        <strain evidence="1 2">UAMH 10762</strain>
    </source>
</reference>
<dbReference type="AlphaFoldDB" id="M2N6B3"/>
<evidence type="ECO:0000313" key="2">
    <source>
        <dbReference type="Proteomes" id="UP000011761"/>
    </source>
</evidence>
<dbReference type="HOGENOM" id="CLU_2849324_0_0_1"/>
<proteinExistence type="predicted"/>
<dbReference type="Proteomes" id="UP000011761">
    <property type="component" value="Unassembled WGS sequence"/>
</dbReference>
<gene>
    <name evidence="1" type="ORF">BAUCODRAFT_342543</name>
</gene>
<organism evidence="1 2">
    <name type="scientific">Baudoinia panamericana (strain UAMH 10762)</name>
    <name type="common">Angels' share fungus</name>
    <name type="synonym">Baudoinia compniacensis (strain UAMH 10762)</name>
    <dbReference type="NCBI Taxonomy" id="717646"/>
    <lineage>
        <taxon>Eukaryota</taxon>
        <taxon>Fungi</taxon>
        <taxon>Dikarya</taxon>
        <taxon>Ascomycota</taxon>
        <taxon>Pezizomycotina</taxon>
        <taxon>Dothideomycetes</taxon>
        <taxon>Dothideomycetidae</taxon>
        <taxon>Mycosphaerellales</taxon>
        <taxon>Teratosphaeriaceae</taxon>
        <taxon>Baudoinia</taxon>
    </lineage>
</organism>